<protein>
    <submittedName>
        <fullName evidence="1">Uncharacterized protein</fullName>
    </submittedName>
</protein>
<dbReference type="PANTHER" id="PTHR36960">
    <property type="entry name" value="SI:DKEY-32E6.3"/>
    <property type="match status" value="1"/>
</dbReference>
<name>A0A3M6TK91_POCDA</name>
<dbReference type="EMBL" id="RCHS01003458">
    <property type="protein sequence ID" value="RMX41698.1"/>
    <property type="molecule type" value="Genomic_DNA"/>
</dbReference>
<keyword evidence="2" id="KW-1185">Reference proteome</keyword>
<accession>A0A3M6TK91</accession>
<sequence length="366" mass="41792">MTSHPARKRRKLVLHLDVNNTVFIGDSITKQVTPESALNEYLVDVVWGKLDTTGSWKSADNSLHDKPPDQEAISYYRFAQSKYNGKPRKHFKTHIRNFTEEEIGKPFRSFYSQMLTALEFPGDLKCSNGELPSFKDNSGKSYHCIVPSFYKLLDHLFKSGREFAIVFRTFGGDGQIVLKAARDFIDEMILKNPQHHQTSVSSGKLADSSSFGLKFTTGTVTQSNDHISLEFPGEVTLSNSWDIYTYFSHSTGIQLVVDDYSWWKAQDFCSTAAKPLLIDPCDESVHHIMFDDNFRPWEPEDSIVNVLAVKDKQFCTVDPATFDNMCVVKADLYQSICNENYFVDKIEACERNYQKFVLESENKEVS</sequence>
<comment type="caution">
    <text evidence="1">The sequence shown here is derived from an EMBL/GenBank/DDBJ whole genome shotgun (WGS) entry which is preliminary data.</text>
</comment>
<gene>
    <name evidence="1" type="ORF">pdam_00019844</name>
</gene>
<dbReference type="AlphaFoldDB" id="A0A3M6TK91"/>
<dbReference type="PANTHER" id="PTHR36960:SF1">
    <property type="entry name" value="SI:DKEY-32E6.3"/>
    <property type="match status" value="1"/>
</dbReference>
<organism evidence="1 2">
    <name type="scientific">Pocillopora damicornis</name>
    <name type="common">Cauliflower coral</name>
    <name type="synonym">Millepora damicornis</name>
    <dbReference type="NCBI Taxonomy" id="46731"/>
    <lineage>
        <taxon>Eukaryota</taxon>
        <taxon>Metazoa</taxon>
        <taxon>Cnidaria</taxon>
        <taxon>Anthozoa</taxon>
        <taxon>Hexacorallia</taxon>
        <taxon>Scleractinia</taxon>
        <taxon>Astrocoeniina</taxon>
        <taxon>Pocilloporidae</taxon>
        <taxon>Pocillopora</taxon>
    </lineage>
</organism>
<evidence type="ECO:0000313" key="1">
    <source>
        <dbReference type="EMBL" id="RMX41698.1"/>
    </source>
</evidence>
<dbReference type="Proteomes" id="UP000275408">
    <property type="component" value="Unassembled WGS sequence"/>
</dbReference>
<reference evidence="1 2" key="1">
    <citation type="journal article" date="2018" name="Sci. Rep.">
        <title>Comparative analysis of the Pocillopora damicornis genome highlights role of immune system in coral evolution.</title>
        <authorList>
            <person name="Cunning R."/>
            <person name="Bay R.A."/>
            <person name="Gillette P."/>
            <person name="Baker A.C."/>
            <person name="Traylor-Knowles N."/>
        </authorList>
    </citation>
    <scope>NUCLEOTIDE SEQUENCE [LARGE SCALE GENOMIC DNA]</scope>
    <source>
        <strain evidence="1">RSMAS</strain>
        <tissue evidence="1">Whole animal</tissue>
    </source>
</reference>
<dbReference type="STRING" id="46731.A0A3M6TK91"/>
<evidence type="ECO:0000313" key="2">
    <source>
        <dbReference type="Proteomes" id="UP000275408"/>
    </source>
</evidence>
<dbReference type="OrthoDB" id="417678at2759"/>
<proteinExistence type="predicted"/>
<dbReference type="OMA" id="CEGAVSY"/>